<feature type="domain" description="GmrSD restriction endonucleases C-terminal" evidence="2">
    <location>
        <begin position="99"/>
        <end position="239"/>
    </location>
</feature>
<dbReference type="AlphaFoldDB" id="A0A516NI43"/>
<keyword evidence="3" id="KW-0255">Endonuclease</keyword>
<dbReference type="Proteomes" id="UP000317039">
    <property type="component" value="Chromosome"/>
</dbReference>
<name>A0A516NI43_9NOCA</name>
<dbReference type="Pfam" id="PF07510">
    <property type="entry name" value="GmrSD_C"/>
    <property type="match status" value="1"/>
</dbReference>
<dbReference type="KEGG" id="nod:FOH10_07205"/>
<evidence type="ECO:0000313" key="3">
    <source>
        <dbReference type="EMBL" id="QDP78560.1"/>
    </source>
</evidence>
<proteinExistence type="predicted"/>
<reference evidence="3 4" key="1">
    <citation type="submission" date="2019-07" db="EMBL/GenBank/DDBJ databases">
        <title>Complete Genome Sequence and Methylome Analysis of Nocardia otitidis-caviarum NEB252.</title>
        <authorList>
            <person name="Fomenkov A."/>
            <person name="Anton B.P."/>
            <person name="Vincze T."/>
            <person name="Roberts R.J."/>
        </authorList>
    </citation>
    <scope>NUCLEOTIDE SEQUENCE [LARGE SCALE GENOMIC DNA]</scope>
    <source>
        <strain evidence="3 4">NEB252</strain>
    </source>
</reference>
<evidence type="ECO:0000313" key="4">
    <source>
        <dbReference type="Proteomes" id="UP000317039"/>
    </source>
</evidence>
<feature type="signal peptide" evidence="1">
    <location>
        <begin position="1"/>
        <end position="30"/>
    </location>
</feature>
<keyword evidence="3" id="KW-0540">Nuclease</keyword>
<dbReference type="PANTHER" id="PTHR24094">
    <property type="entry name" value="SECRETED PROTEIN"/>
    <property type="match status" value="1"/>
</dbReference>
<sequence length="243" mass="26185">MPWTLDRAARRTRPTLVAVLAATALSTGCAGMTIQTAPPGPAETAYLSAAGVPTTEEARALLDTLPVKGRAPKTGYDRDRFGDSWSDDVDVAGGHNGCDTRNDILARDLTGITHKPGTRDCVVATGTLADPYTGTTIDFRRGQHTSAAVQIDHVVALSDAWQKGAQQLDPRQRRNFANDPRNLLAVDGPANQRKSDSDAASWLPPNKPYRCVYVAKQIDVKAAYALWVTRAEKDAMTRVLDAC</sequence>
<keyword evidence="3" id="KW-0378">Hydrolase</keyword>
<keyword evidence="1" id="KW-0732">Signal</keyword>
<evidence type="ECO:0000259" key="2">
    <source>
        <dbReference type="Pfam" id="PF07510"/>
    </source>
</evidence>
<dbReference type="EMBL" id="CP041695">
    <property type="protein sequence ID" value="QDP78560.1"/>
    <property type="molecule type" value="Genomic_DNA"/>
</dbReference>
<organism evidence="3 4">
    <name type="scientific">Nocardia otitidiscaviarum</name>
    <dbReference type="NCBI Taxonomy" id="1823"/>
    <lineage>
        <taxon>Bacteria</taxon>
        <taxon>Bacillati</taxon>
        <taxon>Actinomycetota</taxon>
        <taxon>Actinomycetes</taxon>
        <taxon>Mycobacteriales</taxon>
        <taxon>Nocardiaceae</taxon>
        <taxon>Nocardia</taxon>
    </lineage>
</organism>
<dbReference type="GO" id="GO:0004519">
    <property type="term" value="F:endonuclease activity"/>
    <property type="evidence" value="ECO:0007669"/>
    <property type="project" value="UniProtKB-KW"/>
</dbReference>
<protein>
    <submittedName>
        <fullName evidence="3">HNH endonuclease</fullName>
    </submittedName>
</protein>
<gene>
    <name evidence="3" type="ORF">FOH10_07205</name>
</gene>
<feature type="chain" id="PRO_5021769181" evidence="1">
    <location>
        <begin position="31"/>
        <end position="243"/>
    </location>
</feature>
<accession>A0A516NI43</accession>
<dbReference type="PANTHER" id="PTHR24094:SF15">
    <property type="entry name" value="AMP-DEPENDENT SYNTHETASE_LIGASE DOMAIN-CONTAINING PROTEIN-RELATED"/>
    <property type="match status" value="1"/>
</dbReference>
<dbReference type="InterPro" id="IPR011089">
    <property type="entry name" value="GmrSD_C"/>
</dbReference>
<dbReference type="PROSITE" id="PS51257">
    <property type="entry name" value="PROKAR_LIPOPROTEIN"/>
    <property type="match status" value="1"/>
</dbReference>
<evidence type="ECO:0000256" key="1">
    <source>
        <dbReference type="SAM" id="SignalP"/>
    </source>
</evidence>